<proteinExistence type="predicted"/>
<dbReference type="CDD" id="cd02966">
    <property type="entry name" value="TlpA_like_family"/>
    <property type="match status" value="1"/>
</dbReference>
<dbReference type="InterPro" id="IPR013740">
    <property type="entry name" value="Redoxin"/>
</dbReference>
<protein>
    <submittedName>
        <fullName evidence="5">Redoxin</fullName>
    </submittedName>
</protein>
<evidence type="ECO:0000259" key="4">
    <source>
        <dbReference type="PROSITE" id="PS51352"/>
    </source>
</evidence>
<dbReference type="Proteomes" id="UP000246278">
    <property type="component" value="Unassembled WGS sequence"/>
</dbReference>
<keyword evidence="2" id="KW-0201">Cytochrome c-type biogenesis</keyword>
<dbReference type="PROSITE" id="PS51352">
    <property type="entry name" value="THIOREDOXIN_2"/>
    <property type="match status" value="1"/>
</dbReference>
<dbReference type="PANTHER" id="PTHR42852">
    <property type="entry name" value="THIOL:DISULFIDE INTERCHANGE PROTEIN DSBE"/>
    <property type="match status" value="1"/>
</dbReference>
<keyword evidence="3" id="KW-0676">Redox-active center</keyword>
<reference evidence="6" key="1">
    <citation type="submission" date="2017-10" db="EMBL/GenBank/DDBJ databases">
        <authorList>
            <person name="Gaisin V.A."/>
            <person name="Rysina M.S."/>
            <person name="Grouzdev D.S."/>
        </authorList>
    </citation>
    <scope>NUCLEOTIDE SEQUENCE [LARGE SCALE GENOMIC DNA]</scope>
    <source>
        <strain evidence="6">V1</strain>
    </source>
</reference>
<dbReference type="InterPro" id="IPR017937">
    <property type="entry name" value="Thioredoxin_CS"/>
</dbReference>
<dbReference type="OrthoDB" id="1098640at2"/>
<evidence type="ECO:0000313" key="6">
    <source>
        <dbReference type="Proteomes" id="UP000246278"/>
    </source>
</evidence>
<accession>A0A317T9K2</accession>
<gene>
    <name evidence="5" type="ORF">CR164_00275</name>
</gene>
<dbReference type="Gene3D" id="3.40.30.10">
    <property type="entry name" value="Glutaredoxin"/>
    <property type="match status" value="1"/>
</dbReference>
<dbReference type="GO" id="GO:0017004">
    <property type="term" value="P:cytochrome complex assembly"/>
    <property type="evidence" value="ECO:0007669"/>
    <property type="project" value="UniProtKB-KW"/>
</dbReference>
<name>A0A317T9K2_9CHLB</name>
<dbReference type="AlphaFoldDB" id="A0A317T9K2"/>
<keyword evidence="6" id="KW-1185">Reference proteome</keyword>
<dbReference type="SUPFAM" id="SSF52833">
    <property type="entry name" value="Thioredoxin-like"/>
    <property type="match status" value="1"/>
</dbReference>
<evidence type="ECO:0000256" key="2">
    <source>
        <dbReference type="ARBA" id="ARBA00022748"/>
    </source>
</evidence>
<dbReference type="InterPro" id="IPR036249">
    <property type="entry name" value="Thioredoxin-like_sf"/>
</dbReference>
<dbReference type="EMBL" id="PDNZ01000001">
    <property type="protein sequence ID" value="PWW83392.1"/>
    <property type="molecule type" value="Genomic_DNA"/>
</dbReference>
<sequence length="178" mass="19408">MHKLSTAFSGLGISMLLLAVMMVSPQTSVSGPVINAKALDGTEISSRNLAGKAYIVNFFASWCPPCRQEVPDMVELQEKYSKNGFTFIGVGFRDEEQSISDFIWEYGINYPVMIGDQAMISTFGDYIPGGLQAIPVSFVIGRDGSLITVAQGFQNREALEQLILQALETGEEKEAAIQ</sequence>
<evidence type="ECO:0000313" key="5">
    <source>
        <dbReference type="EMBL" id="PWW83392.1"/>
    </source>
</evidence>
<dbReference type="InterPro" id="IPR013766">
    <property type="entry name" value="Thioredoxin_domain"/>
</dbReference>
<feature type="domain" description="Thioredoxin" evidence="4">
    <location>
        <begin position="25"/>
        <end position="168"/>
    </location>
</feature>
<dbReference type="PROSITE" id="PS00194">
    <property type="entry name" value="THIOREDOXIN_1"/>
    <property type="match status" value="1"/>
</dbReference>
<evidence type="ECO:0000256" key="1">
    <source>
        <dbReference type="ARBA" id="ARBA00004196"/>
    </source>
</evidence>
<organism evidence="5 6">
    <name type="scientific">Prosthecochloris marina</name>
    <dbReference type="NCBI Taxonomy" id="2017681"/>
    <lineage>
        <taxon>Bacteria</taxon>
        <taxon>Pseudomonadati</taxon>
        <taxon>Chlorobiota</taxon>
        <taxon>Chlorobiia</taxon>
        <taxon>Chlorobiales</taxon>
        <taxon>Chlorobiaceae</taxon>
        <taxon>Prosthecochloris</taxon>
    </lineage>
</organism>
<dbReference type="PANTHER" id="PTHR42852:SF18">
    <property type="entry name" value="CHROMOSOME UNDETERMINED SCAFFOLD_47, WHOLE GENOME SHOTGUN SEQUENCE"/>
    <property type="match status" value="1"/>
</dbReference>
<dbReference type="InterPro" id="IPR050553">
    <property type="entry name" value="Thioredoxin_ResA/DsbE_sf"/>
</dbReference>
<dbReference type="GO" id="GO:0016491">
    <property type="term" value="F:oxidoreductase activity"/>
    <property type="evidence" value="ECO:0007669"/>
    <property type="project" value="InterPro"/>
</dbReference>
<comment type="subcellular location">
    <subcellularLocation>
        <location evidence="1">Cell envelope</location>
    </subcellularLocation>
</comment>
<dbReference type="Pfam" id="PF08534">
    <property type="entry name" value="Redoxin"/>
    <property type="match status" value="1"/>
</dbReference>
<dbReference type="GO" id="GO:0030313">
    <property type="term" value="C:cell envelope"/>
    <property type="evidence" value="ECO:0007669"/>
    <property type="project" value="UniProtKB-SubCell"/>
</dbReference>
<comment type="caution">
    <text evidence="5">The sequence shown here is derived from an EMBL/GenBank/DDBJ whole genome shotgun (WGS) entry which is preliminary data.</text>
</comment>
<evidence type="ECO:0000256" key="3">
    <source>
        <dbReference type="ARBA" id="ARBA00023284"/>
    </source>
</evidence>